<dbReference type="Pfam" id="PF17906">
    <property type="entry name" value="HTH_48"/>
    <property type="match status" value="1"/>
</dbReference>
<dbReference type="EMBL" id="GL449944">
    <property type="protein sequence ID" value="EFN81750.1"/>
    <property type="molecule type" value="Genomic_DNA"/>
</dbReference>
<dbReference type="Proteomes" id="UP000008237">
    <property type="component" value="Unassembled WGS sequence"/>
</dbReference>
<feature type="domain" description="Mos1 transposase HTH" evidence="1">
    <location>
        <begin position="16"/>
        <end position="64"/>
    </location>
</feature>
<evidence type="ECO:0000313" key="2">
    <source>
        <dbReference type="EMBL" id="EFN81750.1"/>
    </source>
</evidence>
<accession>E2BRD1</accession>
<feature type="non-terminal residue" evidence="2">
    <location>
        <position position="1"/>
    </location>
</feature>
<protein>
    <recommendedName>
        <fullName evidence="1">Mos1 transposase HTH domain-containing protein</fullName>
    </recommendedName>
</protein>
<keyword evidence="3" id="KW-1185">Reference proteome</keyword>
<dbReference type="AlphaFoldDB" id="E2BRD1"/>
<proteinExistence type="predicted"/>
<dbReference type="InParanoid" id="E2BRD1"/>
<dbReference type="Gene3D" id="1.10.10.1450">
    <property type="match status" value="1"/>
</dbReference>
<gene>
    <name evidence="2" type="ORF">EAI_14644</name>
</gene>
<dbReference type="InterPro" id="IPR041426">
    <property type="entry name" value="Mos1_HTH"/>
</dbReference>
<organism evidence="3">
    <name type="scientific">Harpegnathos saltator</name>
    <name type="common">Jerdon's jumping ant</name>
    <dbReference type="NCBI Taxonomy" id="610380"/>
    <lineage>
        <taxon>Eukaryota</taxon>
        <taxon>Metazoa</taxon>
        <taxon>Ecdysozoa</taxon>
        <taxon>Arthropoda</taxon>
        <taxon>Hexapoda</taxon>
        <taxon>Insecta</taxon>
        <taxon>Pterygota</taxon>
        <taxon>Neoptera</taxon>
        <taxon>Endopterygota</taxon>
        <taxon>Hymenoptera</taxon>
        <taxon>Apocrita</taxon>
        <taxon>Aculeata</taxon>
        <taxon>Formicoidea</taxon>
        <taxon>Formicidae</taxon>
        <taxon>Ponerinae</taxon>
        <taxon>Ponerini</taxon>
        <taxon>Harpegnathos</taxon>
    </lineage>
</organism>
<feature type="non-terminal residue" evidence="2">
    <location>
        <position position="70"/>
    </location>
</feature>
<evidence type="ECO:0000259" key="1">
    <source>
        <dbReference type="Pfam" id="PF17906"/>
    </source>
</evidence>
<reference evidence="2 3" key="1">
    <citation type="journal article" date="2010" name="Science">
        <title>Genomic comparison of the ants Camponotus floridanus and Harpegnathos saltator.</title>
        <authorList>
            <person name="Bonasio R."/>
            <person name="Zhang G."/>
            <person name="Ye C."/>
            <person name="Mutti N.S."/>
            <person name="Fang X."/>
            <person name="Qin N."/>
            <person name="Donahue G."/>
            <person name="Yang P."/>
            <person name="Li Q."/>
            <person name="Li C."/>
            <person name="Zhang P."/>
            <person name="Huang Z."/>
            <person name="Berger S.L."/>
            <person name="Reinberg D."/>
            <person name="Wang J."/>
            <person name="Liebig J."/>
        </authorList>
    </citation>
    <scope>NUCLEOTIDE SEQUENCE [LARGE SCALE GENOMIC DNA]</scope>
    <source>
        <strain evidence="2 3">R22 G/1</strain>
    </source>
</reference>
<name>E2BRD1_HARSA</name>
<evidence type="ECO:0000313" key="3">
    <source>
        <dbReference type="Proteomes" id="UP000008237"/>
    </source>
</evidence>
<sequence>PSKAFSSVQSKMATDKVHIRHCILYKFQQGKNAARACESIYSFLGECVVSYDVCAFWSKRFKSGLKNFSL</sequence>